<dbReference type="InterPro" id="IPR050256">
    <property type="entry name" value="Glycosyltransferase_2"/>
</dbReference>
<dbReference type="Pfam" id="PF00535">
    <property type="entry name" value="Glycos_transf_2"/>
    <property type="match status" value="1"/>
</dbReference>
<keyword evidence="6 7" id="KW-0472">Membrane</keyword>
<sequence length="329" mass="37048">MSNTSFRLSLVVPVYNEEESIDAFIAAIDNELAPLKEQLEIVFVNDGSRDRTREVVEQAITRDPRVTLVNLARNFGKEAALTAGLHHAQGDAVVPMDVDLQDPPALILEFVKLWQSGDYDTVYGIRVDRSADTPLKRLTAGGFYRFFNALSTQTKLPENAGDFRLIDRRVVEAIKQLPERNRFMKGLFAWAGFRSVGVPYERPARHAGETKFNYWKLWNFALDGLLSFSSWPLRVWSYVGVTISLFAFLYIIKIVTQVLFFGIDVPGYASLMSVVLFLGGIQLISLGVIGEYIGRMFVEVKQRPVYLIEGVYGEYARRAAESDEEQGAA</sequence>
<keyword evidence="3" id="KW-0808">Transferase</keyword>
<proteinExistence type="predicted"/>
<dbReference type="PANTHER" id="PTHR48090">
    <property type="entry name" value="UNDECAPRENYL-PHOSPHATE 4-DEOXY-4-FORMAMIDO-L-ARABINOSE TRANSFERASE-RELATED"/>
    <property type="match status" value="1"/>
</dbReference>
<gene>
    <name evidence="9" type="ORF">LA374_09520</name>
</gene>
<evidence type="ECO:0000256" key="4">
    <source>
        <dbReference type="ARBA" id="ARBA00022692"/>
    </source>
</evidence>
<dbReference type="InterPro" id="IPR029044">
    <property type="entry name" value="Nucleotide-diphossugar_trans"/>
</dbReference>
<organism evidence="9 10">
    <name type="scientific">Aeromonas schubertii</name>
    <dbReference type="NCBI Taxonomy" id="652"/>
    <lineage>
        <taxon>Bacteria</taxon>
        <taxon>Pseudomonadati</taxon>
        <taxon>Pseudomonadota</taxon>
        <taxon>Gammaproteobacteria</taxon>
        <taxon>Aeromonadales</taxon>
        <taxon>Aeromonadaceae</taxon>
        <taxon>Aeromonas</taxon>
    </lineage>
</organism>
<feature type="transmembrane region" description="Helical" evidence="7">
    <location>
        <begin position="235"/>
        <end position="263"/>
    </location>
</feature>
<evidence type="ECO:0000256" key="6">
    <source>
        <dbReference type="ARBA" id="ARBA00023136"/>
    </source>
</evidence>
<evidence type="ECO:0000256" key="5">
    <source>
        <dbReference type="ARBA" id="ARBA00022989"/>
    </source>
</evidence>
<dbReference type="InterPro" id="IPR001173">
    <property type="entry name" value="Glyco_trans_2-like"/>
</dbReference>
<evidence type="ECO:0000313" key="10">
    <source>
        <dbReference type="Proteomes" id="UP000774958"/>
    </source>
</evidence>
<name>A0ABS7VBW4_9GAMM</name>
<evidence type="ECO:0000256" key="7">
    <source>
        <dbReference type="SAM" id="Phobius"/>
    </source>
</evidence>
<keyword evidence="5 7" id="KW-1133">Transmembrane helix</keyword>
<dbReference type="SUPFAM" id="SSF53448">
    <property type="entry name" value="Nucleotide-diphospho-sugar transferases"/>
    <property type="match status" value="1"/>
</dbReference>
<evidence type="ECO:0000259" key="8">
    <source>
        <dbReference type="Pfam" id="PF00535"/>
    </source>
</evidence>
<evidence type="ECO:0000256" key="2">
    <source>
        <dbReference type="ARBA" id="ARBA00022676"/>
    </source>
</evidence>
<evidence type="ECO:0000313" key="9">
    <source>
        <dbReference type="EMBL" id="MBZ6066441.1"/>
    </source>
</evidence>
<accession>A0ABS7VBW4</accession>
<feature type="transmembrane region" description="Helical" evidence="7">
    <location>
        <begin position="269"/>
        <end position="293"/>
    </location>
</feature>
<dbReference type="EMBL" id="JAIRBT010000010">
    <property type="protein sequence ID" value="MBZ6066441.1"/>
    <property type="molecule type" value="Genomic_DNA"/>
</dbReference>
<dbReference type="PANTHER" id="PTHR48090:SF1">
    <property type="entry name" value="PROPHAGE BACTOPRENOL GLUCOSYL TRANSFERASE HOMOLOG"/>
    <property type="match status" value="1"/>
</dbReference>
<dbReference type="Gene3D" id="3.90.550.10">
    <property type="entry name" value="Spore Coat Polysaccharide Biosynthesis Protein SpsA, Chain A"/>
    <property type="match status" value="1"/>
</dbReference>
<evidence type="ECO:0000256" key="1">
    <source>
        <dbReference type="ARBA" id="ARBA00004141"/>
    </source>
</evidence>
<evidence type="ECO:0000256" key="3">
    <source>
        <dbReference type="ARBA" id="ARBA00022679"/>
    </source>
</evidence>
<keyword evidence="4 7" id="KW-0812">Transmembrane</keyword>
<dbReference type="RefSeq" id="WP_224162742.1">
    <property type="nucleotide sequence ID" value="NZ_JAIRBT010000010.1"/>
</dbReference>
<feature type="domain" description="Glycosyltransferase 2-like" evidence="8">
    <location>
        <begin position="9"/>
        <end position="173"/>
    </location>
</feature>
<comment type="caution">
    <text evidence="9">The sequence shown here is derived from an EMBL/GenBank/DDBJ whole genome shotgun (WGS) entry which is preliminary data.</text>
</comment>
<keyword evidence="10" id="KW-1185">Reference proteome</keyword>
<dbReference type="Proteomes" id="UP000774958">
    <property type="component" value="Unassembled WGS sequence"/>
</dbReference>
<comment type="subcellular location">
    <subcellularLocation>
        <location evidence="1">Membrane</location>
        <topology evidence="1">Multi-pass membrane protein</topology>
    </subcellularLocation>
</comment>
<dbReference type="CDD" id="cd04187">
    <property type="entry name" value="DPM1_like_bac"/>
    <property type="match status" value="1"/>
</dbReference>
<reference evidence="9 10" key="1">
    <citation type="submission" date="2021-09" db="EMBL/GenBank/DDBJ databases">
        <title>Aeromonas schubertii isolated from Asian sea bass.</title>
        <authorList>
            <person name="Pinpimai K."/>
        </authorList>
    </citation>
    <scope>NUCLEOTIDE SEQUENCE [LARGE SCALE GENOMIC DNA]</scope>
    <source>
        <strain evidence="9 10">CHULA2021a</strain>
    </source>
</reference>
<keyword evidence="2" id="KW-0328">Glycosyltransferase</keyword>
<protein>
    <submittedName>
        <fullName evidence="9">Glycosyltransferase family 2 protein</fullName>
    </submittedName>
</protein>